<dbReference type="STRING" id="624147.SAMN04487970_101593"/>
<dbReference type="Proteomes" id="UP000198601">
    <property type="component" value="Unassembled WGS sequence"/>
</dbReference>
<evidence type="ECO:0000256" key="5">
    <source>
        <dbReference type="ARBA" id="ARBA00023118"/>
    </source>
</evidence>
<evidence type="ECO:0000256" key="3">
    <source>
        <dbReference type="ARBA" id="ARBA00016118"/>
    </source>
</evidence>
<dbReference type="Pfam" id="PF03750">
    <property type="entry name" value="Csm2_III-A"/>
    <property type="match status" value="1"/>
</dbReference>
<keyword evidence="5" id="KW-0051">Antiviral defense</keyword>
<keyword evidence="4" id="KW-0694">RNA-binding</keyword>
<dbReference type="AlphaFoldDB" id="A0A1G4RIY5"/>
<evidence type="ECO:0000313" key="8">
    <source>
        <dbReference type="EMBL" id="SCW56149.1"/>
    </source>
</evidence>
<dbReference type="OrthoDB" id="1751417at2"/>
<evidence type="ECO:0000256" key="2">
    <source>
        <dbReference type="ARBA" id="ARBA00006896"/>
    </source>
</evidence>
<dbReference type="RefSeq" id="WP_090671781.1">
    <property type="nucleotide sequence ID" value="NZ_FMTT01000015.1"/>
</dbReference>
<dbReference type="GO" id="GO:0003723">
    <property type="term" value="F:RNA binding"/>
    <property type="evidence" value="ECO:0007669"/>
    <property type="project" value="UniProtKB-KW"/>
</dbReference>
<evidence type="ECO:0000256" key="6">
    <source>
        <dbReference type="ARBA" id="ARBA00031723"/>
    </source>
</evidence>
<feature type="region of interest" description="Disordered" evidence="7">
    <location>
        <begin position="130"/>
        <end position="167"/>
    </location>
</feature>
<gene>
    <name evidence="8" type="ORF">SAMN04487970_101593</name>
</gene>
<evidence type="ECO:0000256" key="7">
    <source>
        <dbReference type="SAM" id="MobiDB-lite"/>
    </source>
</evidence>
<evidence type="ECO:0000313" key="9">
    <source>
        <dbReference type="Proteomes" id="UP000198601"/>
    </source>
</evidence>
<feature type="compositionally biased region" description="Polar residues" evidence="7">
    <location>
        <begin position="154"/>
        <end position="167"/>
    </location>
</feature>
<organism evidence="8 9">
    <name type="scientific">Paenibacillus tianmuensis</name>
    <dbReference type="NCBI Taxonomy" id="624147"/>
    <lineage>
        <taxon>Bacteria</taxon>
        <taxon>Bacillati</taxon>
        <taxon>Bacillota</taxon>
        <taxon>Bacilli</taxon>
        <taxon>Bacillales</taxon>
        <taxon>Paenibacillaceae</taxon>
        <taxon>Paenibacillus</taxon>
    </lineage>
</organism>
<keyword evidence="9" id="KW-1185">Reference proteome</keyword>
<comment type="similarity">
    <text evidence="2">Belongs to the CRISPR-associated Csm2 family.</text>
</comment>
<evidence type="ECO:0000256" key="4">
    <source>
        <dbReference type="ARBA" id="ARBA00022884"/>
    </source>
</evidence>
<dbReference type="GO" id="GO:0051607">
    <property type="term" value="P:defense response to virus"/>
    <property type="evidence" value="ECO:0007669"/>
    <property type="project" value="UniProtKB-KW"/>
</dbReference>
<name>A0A1G4RIY5_9BACL</name>
<evidence type="ECO:0000256" key="1">
    <source>
        <dbReference type="ARBA" id="ARBA00003640"/>
    </source>
</evidence>
<dbReference type="InterPro" id="IPR010149">
    <property type="entry name" value="CRISPR-assoc_prot_Csm2_III-A"/>
</dbReference>
<sequence length="167" mass="19381">MWPERYLEDGYYDKKGYLRREIIVEHAEEVADMLAEKELTSATLHRFYNMVLGIVQKFRTTGEYDRVRPQIDELEKFAAQAMKRKASKPAPVEFKQFIQKNVTLANKSEEGLLGFFQHFQSVVAFFPNTEGGGPRGNGNSVHRNHESEKHNSSKKNTSFHKNQSTRR</sequence>
<protein>
    <recommendedName>
        <fullName evidence="3">CRISPR system Cms protein Csm2</fullName>
    </recommendedName>
    <alternativeName>
        <fullName evidence="6">CRISPR type III A-associated protein Csm2</fullName>
    </alternativeName>
</protein>
<accession>A0A1G4RIY5</accession>
<reference evidence="9" key="1">
    <citation type="submission" date="2016-10" db="EMBL/GenBank/DDBJ databases">
        <authorList>
            <person name="Varghese N."/>
            <person name="Submissions S."/>
        </authorList>
    </citation>
    <scope>NUCLEOTIDE SEQUENCE [LARGE SCALE GENOMIC DNA]</scope>
    <source>
        <strain evidence="9">CGMCC 1.8946</strain>
    </source>
</reference>
<comment type="function">
    <text evidence="1">This subunit may be involved in monitoring complementarity of crRNA and target RNA.</text>
</comment>
<dbReference type="EMBL" id="FMTT01000015">
    <property type="protein sequence ID" value="SCW56149.1"/>
    <property type="molecule type" value="Genomic_DNA"/>
</dbReference>
<proteinExistence type="inferred from homology"/>